<organism evidence="2 3">
    <name type="scientific">Coptis chinensis</name>
    <dbReference type="NCBI Taxonomy" id="261450"/>
    <lineage>
        <taxon>Eukaryota</taxon>
        <taxon>Viridiplantae</taxon>
        <taxon>Streptophyta</taxon>
        <taxon>Embryophyta</taxon>
        <taxon>Tracheophyta</taxon>
        <taxon>Spermatophyta</taxon>
        <taxon>Magnoliopsida</taxon>
        <taxon>Ranunculales</taxon>
        <taxon>Ranunculaceae</taxon>
        <taxon>Coptidoideae</taxon>
        <taxon>Coptis</taxon>
    </lineage>
</organism>
<dbReference type="Proteomes" id="UP000631114">
    <property type="component" value="Unassembled WGS sequence"/>
</dbReference>
<dbReference type="EMBL" id="JADFTS010000007">
    <property type="protein sequence ID" value="KAF9597158.1"/>
    <property type="molecule type" value="Genomic_DNA"/>
</dbReference>
<name>A0A835LIT2_9MAGN</name>
<comment type="caution">
    <text evidence="2">The sequence shown here is derived from an EMBL/GenBank/DDBJ whole genome shotgun (WGS) entry which is preliminary data.</text>
</comment>
<proteinExistence type="predicted"/>
<keyword evidence="3" id="KW-1185">Reference proteome</keyword>
<dbReference type="AlphaFoldDB" id="A0A835LIT2"/>
<accession>A0A835LIT2</accession>
<evidence type="ECO:0000256" key="1">
    <source>
        <dbReference type="SAM" id="MobiDB-lite"/>
    </source>
</evidence>
<feature type="compositionally biased region" description="Basic and acidic residues" evidence="1">
    <location>
        <begin position="1"/>
        <end position="25"/>
    </location>
</feature>
<dbReference type="OrthoDB" id="1785234at2759"/>
<gene>
    <name evidence="2" type="ORF">IFM89_016146</name>
</gene>
<feature type="region of interest" description="Disordered" evidence="1">
    <location>
        <begin position="1"/>
        <end position="54"/>
    </location>
</feature>
<feature type="compositionally biased region" description="Polar residues" evidence="1">
    <location>
        <begin position="28"/>
        <end position="41"/>
    </location>
</feature>
<protein>
    <submittedName>
        <fullName evidence="2">Uncharacterized protein</fullName>
    </submittedName>
</protein>
<evidence type="ECO:0000313" key="2">
    <source>
        <dbReference type="EMBL" id="KAF9597158.1"/>
    </source>
</evidence>
<evidence type="ECO:0000313" key="3">
    <source>
        <dbReference type="Proteomes" id="UP000631114"/>
    </source>
</evidence>
<sequence length="387" mass="42037">MHSEIVRAGEARSDANVSEDMHCDESASGVQEGSNDMSSESDPFLAPTYESEDNTDDIEVNEQGERINVVNEPVNVPSPANVRLLDENMPLTTTLPASLGKNVEGGIASGRPQVEPEICNGNSSSPLDNIITSVHAKCDMQDMREGKHDYSKASCHQSQFVFVPTKSVLPYSFFAWFLAREIGHVLTRSFFKIFELLKDAVGILLTVRKGNALSFDVVPLLGLLTMTEESSFIMRKGFAQAVSIAIGSTALTTAAAPLSQPYVLVKKRYKTIEQATPISVDEAAGSTDCHPQSPPPVVTIMESTGDCGMDVGQVKKKPYMDKRREIQAIKVGLPNKTCLHQRPGHSSLDVTPGATLPLFSTTTQDLWDPVNRYPIRGGSKIPGAVRM</sequence>
<reference evidence="2 3" key="1">
    <citation type="submission" date="2020-10" db="EMBL/GenBank/DDBJ databases">
        <title>The Coptis chinensis genome and diversification of protoberbering-type alkaloids.</title>
        <authorList>
            <person name="Wang B."/>
            <person name="Shu S."/>
            <person name="Song C."/>
            <person name="Liu Y."/>
        </authorList>
    </citation>
    <scope>NUCLEOTIDE SEQUENCE [LARGE SCALE GENOMIC DNA]</scope>
    <source>
        <strain evidence="2">HL-2020</strain>
        <tissue evidence="2">Leaf</tissue>
    </source>
</reference>